<protein>
    <recommendedName>
        <fullName evidence="4">Exopolysaccharide biosynthesis protein YbjH</fullName>
    </recommendedName>
</protein>
<dbReference type="Proteomes" id="UP000283993">
    <property type="component" value="Unassembled WGS sequence"/>
</dbReference>
<accession>A0A423PRR5</accession>
<evidence type="ECO:0008006" key="4">
    <source>
        <dbReference type="Google" id="ProtNLM"/>
    </source>
</evidence>
<dbReference type="AlphaFoldDB" id="A0A423PRR5"/>
<gene>
    <name evidence="2" type="ORF">SAOR_06145</name>
</gene>
<name>A0A423PRR5_9GAMM</name>
<keyword evidence="3" id="KW-1185">Reference proteome</keyword>
<evidence type="ECO:0000256" key="1">
    <source>
        <dbReference type="SAM" id="MobiDB-lite"/>
    </source>
</evidence>
<feature type="region of interest" description="Disordered" evidence="1">
    <location>
        <begin position="267"/>
        <end position="289"/>
    </location>
</feature>
<sequence length="691" mass="77134">MPCLSGRALAASSDYSLNLFQSDFGGVGLMQTPTARMKPTAQMSFTYDQVDPYTHYAFSLQPFEWLEAGFRYTQISDRLYPASGQRELEYLDKGVDLKLSLIDESRYVPEVALGFRDFGGTGLFGSEYVVANKRWYNFDFSLGLAWGYLGSRADLENPLRVAGERFEERTGRSADGGGDFNLNELFTGKAALFGGIQYQTPFEPLTLQLEYDGNDYSSEPLDNPQEQDSPINVGARLRVHDNVTLSAAWERGNTAMFGMTLSANLAGLSQPKNDPAPVPPKPGRDHNTNDWSEVADALADNAGIRASRITRDGNALVVEGVAAKYRRMPEAEMRANRILHNAAGPDIDTFRYRWISNGFHLREDVMPRDPLPHAPILVEPGSAFADLDYRRGVAAVNTVGEPASSSQEQALYESFGDRFSWSLWPDVNQNYGGPDGYLYQVLAKLGAQFRTDEHGWFSGSLGYTLFDNLDNADYIAPSDLPRVRTFVTRYLDETEVGIYNLQYTRTARLSDNWFGMAYGGYLEQMYAGAGGEVLYRPFNSDIAFGFNANWVRQREFDTQFGLRDYSTWTGHATAYVDTGIKDVLAQLSVGRYLAKDIGATLDFSRLFDNGVRLGAYATFTDAGDAYGEGSFDKGIYLSMPLDLFFTESSSQRAGIAWRPLTRDGGARLSRRYSLYGLTSLRNLGNYWEDFQ</sequence>
<dbReference type="InterPro" id="IPR010344">
    <property type="entry name" value="YbjH"/>
</dbReference>
<dbReference type="EMBL" id="AYKH01000010">
    <property type="protein sequence ID" value="ROO28290.1"/>
    <property type="molecule type" value="Genomic_DNA"/>
</dbReference>
<evidence type="ECO:0000313" key="2">
    <source>
        <dbReference type="EMBL" id="ROO28290.1"/>
    </source>
</evidence>
<comment type="caution">
    <text evidence="2">The sequence shown here is derived from an EMBL/GenBank/DDBJ whole genome shotgun (WGS) entry which is preliminary data.</text>
</comment>
<dbReference type="Pfam" id="PF06082">
    <property type="entry name" value="YjbH"/>
    <property type="match status" value="1"/>
</dbReference>
<evidence type="ECO:0000313" key="3">
    <source>
        <dbReference type="Proteomes" id="UP000283993"/>
    </source>
</evidence>
<reference evidence="2 3" key="1">
    <citation type="submission" date="2013-10" db="EMBL/GenBank/DDBJ databases">
        <title>Salinisphaera orenii MK-B5 Genome Sequencing.</title>
        <authorList>
            <person name="Lai Q."/>
            <person name="Li C."/>
            <person name="Shao Z."/>
        </authorList>
    </citation>
    <scope>NUCLEOTIDE SEQUENCE [LARGE SCALE GENOMIC DNA]</scope>
    <source>
        <strain evidence="2 3">MK-B5</strain>
    </source>
</reference>
<organism evidence="2 3">
    <name type="scientific">Salinisphaera orenii MK-B5</name>
    <dbReference type="NCBI Taxonomy" id="856730"/>
    <lineage>
        <taxon>Bacteria</taxon>
        <taxon>Pseudomonadati</taxon>
        <taxon>Pseudomonadota</taxon>
        <taxon>Gammaproteobacteria</taxon>
        <taxon>Salinisphaerales</taxon>
        <taxon>Salinisphaeraceae</taxon>
        <taxon>Salinisphaera</taxon>
    </lineage>
</organism>
<proteinExistence type="predicted"/>